<dbReference type="PANTHER" id="PTHR16024">
    <property type="entry name" value="XK-RELATED PROTEIN"/>
    <property type="match status" value="1"/>
</dbReference>
<evidence type="ECO:0000313" key="8">
    <source>
        <dbReference type="EMBL" id="CAG5079514.1"/>
    </source>
</evidence>
<evidence type="ECO:0000256" key="3">
    <source>
        <dbReference type="ARBA" id="ARBA00022475"/>
    </source>
</evidence>
<accession>A0ABN7RPA7</accession>
<evidence type="ECO:0000256" key="6">
    <source>
        <dbReference type="ARBA" id="ARBA00023136"/>
    </source>
</evidence>
<keyword evidence="4 7" id="KW-0812">Transmembrane</keyword>
<keyword evidence="6 7" id="KW-0472">Membrane</keyword>
<dbReference type="Pfam" id="PF09815">
    <property type="entry name" value="XK-related"/>
    <property type="match status" value="1"/>
</dbReference>
<comment type="subcellular location">
    <subcellularLocation>
        <location evidence="1">Cell membrane</location>
        <topology evidence="1">Multi-pass membrane protein</topology>
    </subcellularLocation>
    <subcellularLocation>
        <location evidence="7">Membrane</location>
        <topology evidence="7">Multi-pass membrane protein</topology>
    </subcellularLocation>
</comment>
<comment type="similarity">
    <text evidence="2 7">Belongs to the XK family.</text>
</comment>
<feature type="transmembrane region" description="Helical" evidence="7">
    <location>
        <begin position="123"/>
        <end position="142"/>
    </location>
</feature>
<feature type="transmembrane region" description="Helical" evidence="7">
    <location>
        <begin position="14"/>
        <end position="32"/>
    </location>
</feature>
<dbReference type="InterPro" id="IPR050895">
    <property type="entry name" value="XK-related_scramblase"/>
</dbReference>
<feature type="transmembrane region" description="Helical" evidence="7">
    <location>
        <begin position="81"/>
        <end position="102"/>
    </location>
</feature>
<evidence type="ECO:0000256" key="4">
    <source>
        <dbReference type="ARBA" id="ARBA00022692"/>
    </source>
</evidence>
<dbReference type="Proteomes" id="UP001158576">
    <property type="component" value="Chromosome PAR"/>
</dbReference>
<evidence type="ECO:0000256" key="2">
    <source>
        <dbReference type="ARBA" id="ARBA00008789"/>
    </source>
</evidence>
<dbReference type="PANTHER" id="PTHR16024:SF6">
    <property type="entry name" value="XK-RELATED PROTEIN"/>
    <property type="match status" value="1"/>
</dbReference>
<name>A0ABN7RPA7_OIKDI</name>
<sequence>MRNETVLWFEENGLKLPVGILGIGSILLFVCFNPKNLRSRGVELAKEDTSRVCVSAFFYLFDIISDIALGISFIIRGEIYWGVATFLLVLISGWLVAGYSYFHSSKKIYGENENEDNGSGDNGSLAIGHVFLVGPFMHYLHYYKRMKAWTTVNSGENRNLRAPKLEEEKDLNDMRDELLKIRALEAATEAAPQLLIQIFFIQKCLHSDSDESCVSVLQILSLISSLLTFTYMTTRRKNLQYKSILDTQRLFYVNFQLPSDRFRELGDLYGDEKEHADLGRNPAQCLYYCATIDHLQFLLDDHDCAERKSRRESQKFQETPHVQRIFAGAFGID</sequence>
<feature type="transmembrane region" description="Helical" evidence="7">
    <location>
        <begin position="52"/>
        <end position="75"/>
    </location>
</feature>
<keyword evidence="9" id="KW-1185">Reference proteome</keyword>
<dbReference type="EMBL" id="OU015568">
    <property type="protein sequence ID" value="CAG5079514.1"/>
    <property type="molecule type" value="Genomic_DNA"/>
</dbReference>
<evidence type="ECO:0000256" key="7">
    <source>
        <dbReference type="RuleBase" id="RU910716"/>
    </source>
</evidence>
<protein>
    <recommendedName>
        <fullName evidence="7">XK-related protein</fullName>
    </recommendedName>
</protein>
<evidence type="ECO:0000313" key="9">
    <source>
        <dbReference type="Proteomes" id="UP001158576"/>
    </source>
</evidence>
<dbReference type="InterPro" id="IPR018629">
    <property type="entry name" value="XK-rel"/>
</dbReference>
<evidence type="ECO:0000256" key="5">
    <source>
        <dbReference type="ARBA" id="ARBA00022989"/>
    </source>
</evidence>
<gene>
    <name evidence="8" type="ORF">OKIOD_LOCUS829</name>
</gene>
<keyword evidence="5 7" id="KW-1133">Transmembrane helix</keyword>
<organism evidence="8 9">
    <name type="scientific">Oikopleura dioica</name>
    <name type="common">Tunicate</name>
    <dbReference type="NCBI Taxonomy" id="34765"/>
    <lineage>
        <taxon>Eukaryota</taxon>
        <taxon>Metazoa</taxon>
        <taxon>Chordata</taxon>
        <taxon>Tunicata</taxon>
        <taxon>Appendicularia</taxon>
        <taxon>Copelata</taxon>
        <taxon>Oikopleuridae</taxon>
        <taxon>Oikopleura</taxon>
    </lineage>
</organism>
<proteinExistence type="inferred from homology"/>
<keyword evidence="3" id="KW-1003">Cell membrane</keyword>
<reference evidence="8 9" key="1">
    <citation type="submission" date="2021-04" db="EMBL/GenBank/DDBJ databases">
        <authorList>
            <person name="Bliznina A."/>
        </authorList>
    </citation>
    <scope>NUCLEOTIDE SEQUENCE [LARGE SCALE GENOMIC DNA]</scope>
</reference>
<evidence type="ECO:0000256" key="1">
    <source>
        <dbReference type="ARBA" id="ARBA00004651"/>
    </source>
</evidence>